<feature type="domain" description="Protein kinase" evidence="7">
    <location>
        <begin position="1"/>
        <end position="163"/>
    </location>
</feature>
<dbReference type="SUPFAM" id="SSF56112">
    <property type="entry name" value="Protein kinase-like (PK-like)"/>
    <property type="match status" value="1"/>
</dbReference>
<keyword evidence="2" id="KW-0723">Serine/threonine-protein kinase</keyword>
<evidence type="ECO:0000256" key="4">
    <source>
        <dbReference type="ARBA" id="ARBA00022741"/>
    </source>
</evidence>
<dbReference type="InterPro" id="IPR011047">
    <property type="entry name" value="Quinoprotein_ADH-like_sf"/>
</dbReference>
<dbReference type="GO" id="GO:0005524">
    <property type="term" value="F:ATP binding"/>
    <property type="evidence" value="ECO:0007669"/>
    <property type="project" value="UniProtKB-KW"/>
</dbReference>
<proteinExistence type="predicted"/>
<evidence type="ECO:0000313" key="8">
    <source>
        <dbReference type="EMBL" id="OLF10697.1"/>
    </source>
</evidence>
<organism evidence="8 9">
    <name type="scientific">Actinophytocola xinjiangensis</name>
    <dbReference type="NCBI Taxonomy" id="485602"/>
    <lineage>
        <taxon>Bacteria</taxon>
        <taxon>Bacillati</taxon>
        <taxon>Actinomycetota</taxon>
        <taxon>Actinomycetes</taxon>
        <taxon>Pseudonocardiales</taxon>
        <taxon>Pseudonocardiaceae</taxon>
    </lineage>
</organism>
<keyword evidence="4" id="KW-0547">Nucleotide-binding</keyword>
<keyword evidence="5" id="KW-0418">Kinase</keyword>
<reference evidence="8 9" key="1">
    <citation type="submission" date="2016-12" db="EMBL/GenBank/DDBJ databases">
        <title>The draft genome sequence of Actinophytocola xinjiangensis.</title>
        <authorList>
            <person name="Wang W."/>
            <person name="Yuan L."/>
        </authorList>
    </citation>
    <scope>NUCLEOTIDE SEQUENCE [LARGE SCALE GENOMIC DNA]</scope>
    <source>
        <strain evidence="8 9">CGMCC 4.4663</strain>
    </source>
</reference>
<name>A0A7Z1AZI8_9PSEU</name>
<dbReference type="SUPFAM" id="SSF50998">
    <property type="entry name" value="Quinoprotein alcohol dehydrogenase-like"/>
    <property type="match status" value="2"/>
</dbReference>
<dbReference type="Gene3D" id="1.10.510.10">
    <property type="entry name" value="Transferase(Phosphotransferase) domain 1"/>
    <property type="match status" value="1"/>
</dbReference>
<keyword evidence="6" id="KW-0067">ATP-binding</keyword>
<dbReference type="Pfam" id="PF00069">
    <property type="entry name" value="Pkinase"/>
    <property type="match status" value="1"/>
</dbReference>
<dbReference type="Proteomes" id="UP000185696">
    <property type="component" value="Unassembled WGS sequence"/>
</dbReference>
<keyword evidence="3" id="KW-0808">Transferase</keyword>
<evidence type="ECO:0000256" key="5">
    <source>
        <dbReference type="ARBA" id="ARBA00022777"/>
    </source>
</evidence>
<dbReference type="GO" id="GO:0004674">
    <property type="term" value="F:protein serine/threonine kinase activity"/>
    <property type="evidence" value="ECO:0007669"/>
    <property type="project" value="UniProtKB-KW"/>
</dbReference>
<dbReference type="PANTHER" id="PTHR43289:SF6">
    <property type="entry name" value="SERINE_THREONINE-PROTEIN KINASE NEKL-3"/>
    <property type="match status" value="1"/>
</dbReference>
<comment type="caution">
    <text evidence="8">The sequence shown here is derived from an EMBL/GenBank/DDBJ whole genome shotgun (WGS) entry which is preliminary data.</text>
</comment>
<evidence type="ECO:0000256" key="1">
    <source>
        <dbReference type="ARBA" id="ARBA00012513"/>
    </source>
</evidence>
<dbReference type="RefSeq" id="WP_075133687.1">
    <property type="nucleotide sequence ID" value="NZ_MSIF01000006.1"/>
</dbReference>
<protein>
    <recommendedName>
        <fullName evidence="1">non-specific serine/threonine protein kinase</fullName>
        <ecNumber evidence="1">2.7.11.1</ecNumber>
    </recommendedName>
</protein>
<evidence type="ECO:0000256" key="3">
    <source>
        <dbReference type="ARBA" id="ARBA00022679"/>
    </source>
</evidence>
<sequence length="649" mass="68578">MQLEPGSNLGAVAGLPPVLVSQVATAVAGALDHAHAQGFLHGDVRPAAIEIGPTGQPVLGDVAIGALDVRYAAPERIRGGQVDGRADQYSLACTVFRLLTGHDPFPGPDRAAVVAGHLGQPVASVLPMHPYLGPRVDEVLGQAMAKDPGYRFASCTAFAQAYAASLVPPRPMVPVGPSRRRPWLIGVAAAVVVALAAAVVLVVTDGSDDVSAEGGGGGSVSDLTWDDTLYPQEAESIQHTLRGDELLRTIGGRPTPLWTTPMSGGPPDVVGGDDQIITLRSGTYLIGLAAATGAATWPPVDLQEAPMACAVHRNRIGCVSPVSTGSDSSVFILDSGTGKLLRTIKVPNRDLRTIDVVGDRLVVTTQFGSGADTGFAAGYTTEGDEVWTYEGDQNMYLVPSQGLLVDGSIDGDEVNFVGTDDGERVLGAERVSDERDLTWAVFRGGIAVQNPTWTGTDLYDLEGEKVSSVAGWEPTGYQNVYSPVFALPLLSRLKERSPHFRDENTVAAANPETGHLLWRVDGPELTRQMVTLEDRLLLKVADPDAGTGPDGEPESTGREFVRVHDVYTGETLSPAIDMTGDVAVEIYWIESDGTHLVYNYIDDDGGYADIAYRIETGEKAWEITATNRSGYPGGAIVVAGTDDSVSLYR</sequence>
<accession>A0A7Z1AZI8</accession>
<dbReference type="AlphaFoldDB" id="A0A7Z1AZI8"/>
<evidence type="ECO:0000259" key="7">
    <source>
        <dbReference type="PROSITE" id="PS50011"/>
    </source>
</evidence>
<gene>
    <name evidence="8" type="ORF">BLA60_16170</name>
</gene>
<evidence type="ECO:0000256" key="2">
    <source>
        <dbReference type="ARBA" id="ARBA00022527"/>
    </source>
</evidence>
<dbReference type="InterPro" id="IPR000719">
    <property type="entry name" value="Prot_kinase_dom"/>
</dbReference>
<dbReference type="PROSITE" id="PS50011">
    <property type="entry name" value="PROTEIN_KINASE_DOM"/>
    <property type="match status" value="1"/>
</dbReference>
<dbReference type="OrthoDB" id="9762169at2"/>
<dbReference type="Gene3D" id="2.130.10.10">
    <property type="entry name" value="YVTN repeat-like/Quinoprotein amine dehydrogenase"/>
    <property type="match status" value="1"/>
</dbReference>
<evidence type="ECO:0000313" key="9">
    <source>
        <dbReference type="Proteomes" id="UP000185696"/>
    </source>
</evidence>
<evidence type="ECO:0000256" key="6">
    <source>
        <dbReference type="ARBA" id="ARBA00022840"/>
    </source>
</evidence>
<dbReference type="InterPro" id="IPR011009">
    <property type="entry name" value="Kinase-like_dom_sf"/>
</dbReference>
<keyword evidence="9" id="KW-1185">Reference proteome</keyword>
<dbReference type="PANTHER" id="PTHR43289">
    <property type="entry name" value="MITOGEN-ACTIVATED PROTEIN KINASE KINASE KINASE 20-RELATED"/>
    <property type="match status" value="1"/>
</dbReference>
<dbReference type="InterPro" id="IPR015943">
    <property type="entry name" value="WD40/YVTN_repeat-like_dom_sf"/>
</dbReference>
<dbReference type="EMBL" id="MSIF01000006">
    <property type="protein sequence ID" value="OLF10697.1"/>
    <property type="molecule type" value="Genomic_DNA"/>
</dbReference>
<dbReference type="EC" id="2.7.11.1" evidence="1"/>